<organism evidence="1 2">
    <name type="scientific">Gigaspora margarita</name>
    <dbReference type="NCBI Taxonomy" id="4874"/>
    <lineage>
        <taxon>Eukaryota</taxon>
        <taxon>Fungi</taxon>
        <taxon>Fungi incertae sedis</taxon>
        <taxon>Mucoromycota</taxon>
        <taxon>Glomeromycotina</taxon>
        <taxon>Glomeromycetes</taxon>
        <taxon>Diversisporales</taxon>
        <taxon>Gigasporaceae</taxon>
        <taxon>Gigaspora</taxon>
    </lineage>
</organism>
<proteinExistence type="predicted"/>
<feature type="non-terminal residue" evidence="1">
    <location>
        <position position="1"/>
    </location>
</feature>
<gene>
    <name evidence="1" type="ORF">GMARGA_LOCUS27568</name>
</gene>
<comment type="caution">
    <text evidence="1">The sequence shown here is derived from an EMBL/GenBank/DDBJ whole genome shotgun (WGS) entry which is preliminary data.</text>
</comment>
<name>A0ABN7W7W2_GIGMA</name>
<dbReference type="PANTHER" id="PTHR47718:SF13">
    <property type="entry name" value="OS09G0290500 PROTEIN"/>
    <property type="match status" value="1"/>
</dbReference>
<evidence type="ECO:0000313" key="2">
    <source>
        <dbReference type="Proteomes" id="UP000789901"/>
    </source>
</evidence>
<feature type="non-terminal residue" evidence="1">
    <location>
        <position position="415"/>
    </location>
</feature>
<protein>
    <submittedName>
        <fullName evidence="1">36337_t:CDS:1</fullName>
    </submittedName>
</protein>
<dbReference type="EMBL" id="CAJVQB010033914">
    <property type="protein sequence ID" value="CAG8820443.1"/>
    <property type="molecule type" value="Genomic_DNA"/>
</dbReference>
<evidence type="ECO:0000313" key="1">
    <source>
        <dbReference type="EMBL" id="CAG8820443.1"/>
    </source>
</evidence>
<dbReference type="Proteomes" id="UP000789901">
    <property type="component" value="Unassembled WGS sequence"/>
</dbReference>
<sequence>SIQVLTIANKNLTLNSPVLPINNEQLELPSSYIFPLLQNSSNLINPVEQNSVIDLPLYYDSSIQILTMTNKNFNLNLPMLSINNEQFGLLPSYTFSLSQNLINSVKQNFDSVINIPEPSSSSIAMLVPGISDSVINIPEFSSSSIATPVPSISDSVIAMPVPAEYDDQIRRRCHYRCEYQGQYQSKKKAIVEKQCNTRSKRYRCLWFVNAICLKTTGAISITTVFLEHKNHPLDPLANKFNITNQTFTEAMLADIELWTTKGNLNMHTQRQLLEAKYENVFFLPQDLSNAIQKVKAEQRIDDKAATLINHLLECKNEDIRWIVNWRSIQRVEGQNAIIKSTINSNTSILELVKKIDIQFNHVSTTIQYQNWSYSVTGSMLIHSSYDFLPIIDKWIIDYLTPAALSMQRQEIAQAI</sequence>
<reference evidence="1 2" key="1">
    <citation type="submission" date="2021-06" db="EMBL/GenBank/DDBJ databases">
        <authorList>
            <person name="Kallberg Y."/>
            <person name="Tangrot J."/>
            <person name="Rosling A."/>
        </authorList>
    </citation>
    <scope>NUCLEOTIDE SEQUENCE [LARGE SCALE GENOMIC DNA]</scope>
    <source>
        <strain evidence="1 2">120-4 pot B 10/14</strain>
    </source>
</reference>
<accession>A0ABN7W7W2</accession>
<dbReference type="PANTHER" id="PTHR47718">
    <property type="entry name" value="OS01G0519700 PROTEIN"/>
    <property type="match status" value="1"/>
</dbReference>
<keyword evidence="2" id="KW-1185">Reference proteome</keyword>